<evidence type="ECO:0000313" key="4">
    <source>
        <dbReference type="EMBL" id="EGG25052.1"/>
    </source>
</evidence>
<dbReference type="InterPro" id="IPR014756">
    <property type="entry name" value="Ig_E-set"/>
</dbReference>
<dbReference type="KEGG" id="dfa:DFA_03298"/>
<dbReference type="EMBL" id="GL883006">
    <property type="protein sequence ID" value="EGG25052.1"/>
    <property type="molecule type" value="Genomic_DNA"/>
</dbReference>
<sequence>MFITTTKKSILFISTVIVLLGCLNGALAGYVWSTNGHMYDVGSTGATSSELARRACQNNYWDDSNGNRLWGYLATITTKAEMDFLVARSLVSNVWVSGSDDKEQGIWRYSSGPESGEVMYDVFNEKCYTYCPLSSAFSFADGNGLLASSAGTYTNEPAASTVYGVLCEYGGLETKLGSPRMVPLTVPTEGGFVKLLGLATGYLIDSVVVSVATPGFATYNAKCNRVTSVSTECYINPGNGGAITIATIGDTGSGSIATAYEPPQVSAVYPAYTSGSLITLVGSNFGTSASLISVTIGSTNIACNTVTMLEAHNVIRCTLASNLGSNKFLPITVTLNGQTRKFFHPATYFASANIFLKGFTIPMISDYAFKRLENKFQLFGQTGGIATVFSADMQTHLINTLPTPSSAYKLWQNYYSVNNGLVHLVGNVLGAVPQLYSSSSIPQGSSYLRYLFTLSNGQVDNVSPDSLGYAVLGFSENFEFIKNDKLHPYDDQSYVCPTTGCSINFLAKNYGLWNSALVFNAMGVDTTNFDRNQNSIMLTLPAGYGTNLPIKAYVDGKSSYNTLLYSYAAPIINSVVVSNGYVTITGTNFYTLNSIISVTVGSVSCASPTLISLHTVVRCIAPADATQATRLTIAGNEGAIQSNLVIPTLGNPRVTSVSAASVFGGVISINGYNYFSTVADISVTVGGVACPSVAIVTANTQITCVAPASAGSKVVVVTVSTRVSNSDISVVFQSPTITSVTQTASNAISIVGNGFGTNAAVLTITLGASSISSALCTAAGSSLTCTGLPTNLVNGLVSVSGSNTIPFKFNPTITSTTLSASPQSQVTIIGNHFDSGVVPTFGGAAIPCTGTYTQLVCIFVADSVSGSLFVTPSVSTPIVFDPFFTAMNPTTDVPTAGSTVIVQGGHFENHSGYTLSVLLQGTVPMTFTKLGLGFLSVVIPAGSGNNKYFVVKVNSKTTANIAFNYAGPSITSTKTSGEQLAIIGDNFGLSPTVTIGGTSASVLSATSNTILVTIPANAGQTDLIVVSSNGQSASYTGLTLHPLITSVSPLRAGGSSVVTVTSAYAPPSASPSIYISSAPPVPLTIVSATSPYKYSFNAPSSCFTGRLVSLSLGSSSISSVGIINSLQPSITSVSNPPFQIISPITITGVNLPASGISLIYVSDTRYKCNDIQYISDTTITCSFDGLNLHHPYQTISPVYGDPPLTIYMEGPCTTISANVFKYQPISITNVIPMYNSIEIKGTGFIFKVTGPVVTIDDPTSTPLPDCSYTTTTVTCPMTYQLMTPYVIYLEGGPYRAIYE</sequence>
<dbReference type="InterPro" id="IPR002909">
    <property type="entry name" value="IPT_dom"/>
</dbReference>
<dbReference type="SUPFAM" id="SSF81296">
    <property type="entry name" value="E set domains"/>
    <property type="match status" value="4"/>
</dbReference>
<dbReference type="Gene3D" id="3.10.100.10">
    <property type="entry name" value="Mannose-Binding Protein A, subunit A"/>
    <property type="match status" value="1"/>
</dbReference>
<keyword evidence="2" id="KW-0732">Signal</keyword>
<dbReference type="RefSeq" id="XP_004362903.1">
    <property type="nucleotide sequence ID" value="XM_004362846.1"/>
</dbReference>
<keyword evidence="5" id="KW-1185">Reference proteome</keyword>
<feature type="signal peptide" evidence="2">
    <location>
        <begin position="1"/>
        <end position="28"/>
    </location>
</feature>
<dbReference type="SUPFAM" id="SSF56436">
    <property type="entry name" value="C-type lectin-like"/>
    <property type="match status" value="1"/>
</dbReference>
<dbReference type="CDD" id="cd00603">
    <property type="entry name" value="IPT_PCSR"/>
    <property type="match status" value="1"/>
</dbReference>
<evidence type="ECO:0000313" key="5">
    <source>
        <dbReference type="Proteomes" id="UP000007797"/>
    </source>
</evidence>
<feature type="chain" id="PRO_5003319283" evidence="2">
    <location>
        <begin position="29"/>
        <end position="1299"/>
    </location>
</feature>
<dbReference type="InterPro" id="IPR016187">
    <property type="entry name" value="CTDL_fold"/>
</dbReference>
<gene>
    <name evidence="4" type="primary">tgrC5</name>
    <name evidence="4" type="ORF">DFA_03298</name>
</gene>
<dbReference type="OrthoDB" id="20300at2759"/>
<organism evidence="4 5">
    <name type="scientific">Cavenderia fasciculata</name>
    <name type="common">Slime mold</name>
    <name type="synonym">Dictyostelium fasciculatum</name>
    <dbReference type="NCBI Taxonomy" id="261658"/>
    <lineage>
        <taxon>Eukaryota</taxon>
        <taxon>Amoebozoa</taxon>
        <taxon>Evosea</taxon>
        <taxon>Eumycetozoa</taxon>
        <taxon>Dictyostelia</taxon>
        <taxon>Acytosteliales</taxon>
        <taxon>Cavenderiaceae</taxon>
        <taxon>Cavenderia</taxon>
    </lineage>
</organism>
<dbReference type="Gene3D" id="2.60.40.10">
    <property type="entry name" value="Immunoglobulins"/>
    <property type="match status" value="4"/>
</dbReference>
<dbReference type="InterPro" id="IPR016186">
    <property type="entry name" value="C-type_lectin-like/link_sf"/>
</dbReference>
<dbReference type="InterPro" id="IPR052014">
    <property type="entry name" value="Dictyostelium_Tiger"/>
</dbReference>
<dbReference type="PANTHER" id="PTHR31341">
    <property type="entry name" value="IPT/TIG DOMAIN-CONTAINING PROTEIN-RELATED-RELATED"/>
    <property type="match status" value="1"/>
</dbReference>
<keyword evidence="1" id="KW-0325">Glycoprotein</keyword>
<dbReference type="GeneID" id="14877309"/>
<feature type="domain" description="IPT/TIG" evidence="3">
    <location>
        <begin position="570"/>
        <end position="640"/>
    </location>
</feature>
<feature type="domain" description="IPT/TIG" evidence="3">
    <location>
        <begin position="263"/>
        <end position="338"/>
    </location>
</feature>
<protein>
    <submittedName>
        <fullName evidence="4">IPT/TIG domain-containing protein</fullName>
    </submittedName>
</protein>
<reference evidence="5" key="1">
    <citation type="journal article" date="2011" name="Genome Res.">
        <title>Phylogeny-wide analysis of social amoeba genomes highlights ancient origins for complex intercellular communication.</title>
        <authorList>
            <person name="Heidel A.J."/>
            <person name="Lawal H.M."/>
            <person name="Felder M."/>
            <person name="Schilde C."/>
            <person name="Helps N.R."/>
            <person name="Tunggal B."/>
            <person name="Rivero F."/>
            <person name="John U."/>
            <person name="Schleicher M."/>
            <person name="Eichinger L."/>
            <person name="Platzer M."/>
            <person name="Noegel A.A."/>
            <person name="Schaap P."/>
            <person name="Gloeckner G."/>
        </authorList>
    </citation>
    <scope>NUCLEOTIDE SEQUENCE [LARGE SCALE GENOMIC DNA]</scope>
    <source>
        <strain evidence="5">SH3</strain>
    </source>
</reference>
<evidence type="ECO:0000256" key="1">
    <source>
        <dbReference type="ARBA" id="ARBA00023180"/>
    </source>
</evidence>
<evidence type="ECO:0000256" key="2">
    <source>
        <dbReference type="SAM" id="SignalP"/>
    </source>
</evidence>
<dbReference type="PROSITE" id="PS51257">
    <property type="entry name" value="PROKAR_LIPOPROTEIN"/>
    <property type="match status" value="1"/>
</dbReference>
<name>F4PH68_CACFS</name>
<dbReference type="Pfam" id="PF01833">
    <property type="entry name" value="TIG"/>
    <property type="match status" value="4"/>
</dbReference>
<feature type="domain" description="IPT/TIG" evidence="3">
    <location>
        <begin position="652"/>
        <end position="721"/>
    </location>
</feature>
<accession>F4PH68</accession>
<feature type="domain" description="IPT/TIG" evidence="3">
    <location>
        <begin position="969"/>
        <end position="1038"/>
    </location>
</feature>
<dbReference type="Proteomes" id="UP000007797">
    <property type="component" value="Unassembled WGS sequence"/>
</dbReference>
<evidence type="ECO:0000259" key="3">
    <source>
        <dbReference type="Pfam" id="PF01833"/>
    </source>
</evidence>
<proteinExistence type="predicted"/>
<dbReference type="InterPro" id="IPR013783">
    <property type="entry name" value="Ig-like_fold"/>
</dbReference>